<feature type="transmembrane region" description="Helical" evidence="1">
    <location>
        <begin position="64"/>
        <end position="86"/>
    </location>
</feature>
<evidence type="ECO:0000256" key="1">
    <source>
        <dbReference type="SAM" id="Phobius"/>
    </source>
</evidence>
<keyword evidence="3" id="KW-1185">Reference proteome</keyword>
<evidence type="ECO:0000313" key="2">
    <source>
        <dbReference type="EMBL" id="MDV2081073.1"/>
    </source>
</evidence>
<gene>
    <name evidence="2" type="ORF">RYS15_20475</name>
</gene>
<protein>
    <submittedName>
        <fullName evidence="2">Uncharacterized protein</fullName>
    </submittedName>
</protein>
<sequence>MSLAPSYIDYDKNAYEVAYEFEKKNGIEINENTQCASINADVPGCKFAKHLVVTNESLIELAEVLVKGLFVTAIATLIVGGTLHAVSHNK</sequence>
<dbReference type="Proteomes" id="UP001269819">
    <property type="component" value="Unassembled WGS sequence"/>
</dbReference>
<dbReference type="EMBL" id="JAWIIJ010000025">
    <property type="protein sequence ID" value="MDV2081073.1"/>
    <property type="molecule type" value="Genomic_DNA"/>
</dbReference>
<accession>A0ABU3W3F3</accession>
<dbReference type="RefSeq" id="WP_316975368.1">
    <property type="nucleotide sequence ID" value="NZ_JAWIIJ010000025.1"/>
</dbReference>
<comment type="caution">
    <text evidence="2">The sequence shown here is derived from an EMBL/GenBank/DDBJ whole genome shotgun (WGS) entry which is preliminary data.</text>
</comment>
<organism evidence="2 3">
    <name type="scientific">Marinobacter xestospongiae</name>
    <dbReference type="NCBI Taxonomy" id="994319"/>
    <lineage>
        <taxon>Bacteria</taxon>
        <taxon>Pseudomonadati</taxon>
        <taxon>Pseudomonadota</taxon>
        <taxon>Gammaproteobacteria</taxon>
        <taxon>Pseudomonadales</taxon>
        <taxon>Marinobacteraceae</taxon>
        <taxon>Marinobacter</taxon>
    </lineage>
</organism>
<reference evidence="2 3" key="1">
    <citation type="submission" date="2023-10" db="EMBL/GenBank/DDBJ databases">
        <title>Characteristics and mechanism of a salt-tolerant marine origin heterotrophic nitrifying- aerobic denitrifying bacteria Marinobacter xestospongiae HN1.</title>
        <authorList>
            <person name="Qi R."/>
        </authorList>
    </citation>
    <scope>NUCLEOTIDE SEQUENCE [LARGE SCALE GENOMIC DNA]</scope>
    <source>
        <strain evidence="2 3">HN1</strain>
    </source>
</reference>
<keyword evidence="1" id="KW-0472">Membrane</keyword>
<keyword evidence="1" id="KW-1133">Transmembrane helix</keyword>
<keyword evidence="1" id="KW-0812">Transmembrane</keyword>
<name>A0ABU3W3F3_9GAMM</name>
<evidence type="ECO:0000313" key="3">
    <source>
        <dbReference type="Proteomes" id="UP001269819"/>
    </source>
</evidence>
<proteinExistence type="predicted"/>